<dbReference type="KEGG" id="nak:EH165_09730"/>
<dbReference type="EMBL" id="CP034170">
    <property type="protein sequence ID" value="AZI58377.1"/>
    <property type="molecule type" value="Genomic_DNA"/>
</dbReference>
<reference evidence="3 4" key="2">
    <citation type="submission" date="2018-12" db="EMBL/GenBank/DDBJ databases">
        <title>Nakamurella antarcticus sp. nov., isolated from Antarctica South Shetland Islands soil.</title>
        <authorList>
            <person name="Peng F."/>
        </authorList>
    </citation>
    <scope>NUCLEOTIDE SEQUENCE [LARGE SCALE GENOMIC DNA]</scope>
    <source>
        <strain evidence="3 4">S14-144</strain>
    </source>
</reference>
<reference evidence="3 4" key="1">
    <citation type="submission" date="2018-11" db="EMBL/GenBank/DDBJ databases">
        <authorList>
            <person name="Da X."/>
        </authorList>
    </citation>
    <scope>NUCLEOTIDE SEQUENCE [LARGE SCALE GENOMIC DNA]</scope>
    <source>
        <strain evidence="3 4">S14-144</strain>
    </source>
</reference>
<evidence type="ECO:0000313" key="3">
    <source>
        <dbReference type="EMBL" id="AZI58377.1"/>
    </source>
</evidence>
<sequence>MDSLPCSARQWKKLCEVHLPTSPASFEAHSRWKECHGAIDTDAASVTDPTDEASSADLASKQSSVDRGSSVAEFALVIVVLMLLFLSLVQICLWAYSRTLLTSAAVETAHSAGLAGSHVSNVTGAVGASLGGGITGATRDTLRCNISNDGLMARVECTMQAPGIVGVLDGLMPEISVTGHSALEIPG</sequence>
<dbReference type="Pfam" id="PF07811">
    <property type="entry name" value="TadE"/>
    <property type="match status" value="1"/>
</dbReference>
<evidence type="ECO:0000259" key="2">
    <source>
        <dbReference type="Pfam" id="PF07811"/>
    </source>
</evidence>
<feature type="domain" description="TadE-like" evidence="2">
    <location>
        <begin position="68"/>
        <end position="109"/>
    </location>
</feature>
<gene>
    <name evidence="3" type="ORF">EH165_09730</name>
</gene>
<feature type="transmembrane region" description="Helical" evidence="1">
    <location>
        <begin position="74"/>
        <end position="96"/>
    </location>
</feature>
<keyword evidence="1" id="KW-0472">Membrane</keyword>
<name>A0A3G8ZNJ7_9ACTN</name>
<evidence type="ECO:0000313" key="4">
    <source>
        <dbReference type="Proteomes" id="UP000268084"/>
    </source>
</evidence>
<dbReference type="OrthoDB" id="5196354at2"/>
<evidence type="ECO:0000256" key="1">
    <source>
        <dbReference type="SAM" id="Phobius"/>
    </source>
</evidence>
<proteinExistence type="predicted"/>
<keyword evidence="1" id="KW-1133">Transmembrane helix</keyword>
<protein>
    <submittedName>
        <fullName evidence="3">Pilus assembly protein</fullName>
    </submittedName>
</protein>
<keyword evidence="4" id="KW-1185">Reference proteome</keyword>
<accession>A0A3G8ZNJ7</accession>
<organism evidence="3 4">
    <name type="scientific">Nakamurella antarctica</name>
    <dbReference type="NCBI Taxonomy" id="1902245"/>
    <lineage>
        <taxon>Bacteria</taxon>
        <taxon>Bacillati</taxon>
        <taxon>Actinomycetota</taxon>
        <taxon>Actinomycetes</taxon>
        <taxon>Nakamurellales</taxon>
        <taxon>Nakamurellaceae</taxon>
        <taxon>Nakamurella</taxon>
    </lineage>
</organism>
<dbReference type="Proteomes" id="UP000268084">
    <property type="component" value="Chromosome"/>
</dbReference>
<dbReference type="AlphaFoldDB" id="A0A3G8ZNJ7"/>
<keyword evidence="1" id="KW-0812">Transmembrane</keyword>
<dbReference type="InterPro" id="IPR012495">
    <property type="entry name" value="TadE-like_dom"/>
</dbReference>